<reference evidence="1" key="1">
    <citation type="journal article" date="2023" name="Mol. Biol. Evol.">
        <title>Third-Generation Sequencing Reveals the Adaptive Role of the Epigenome in Three Deep-Sea Polychaetes.</title>
        <authorList>
            <person name="Perez M."/>
            <person name="Aroh O."/>
            <person name="Sun Y."/>
            <person name="Lan Y."/>
            <person name="Juniper S.K."/>
            <person name="Young C.R."/>
            <person name="Angers B."/>
            <person name="Qian P.Y."/>
        </authorList>
    </citation>
    <scope>NUCLEOTIDE SEQUENCE</scope>
    <source>
        <strain evidence="1">P08H-3</strain>
    </source>
</reference>
<organism evidence="1 2">
    <name type="scientific">Paralvinella palmiformis</name>
    <dbReference type="NCBI Taxonomy" id="53620"/>
    <lineage>
        <taxon>Eukaryota</taxon>
        <taxon>Metazoa</taxon>
        <taxon>Spiralia</taxon>
        <taxon>Lophotrochozoa</taxon>
        <taxon>Annelida</taxon>
        <taxon>Polychaeta</taxon>
        <taxon>Sedentaria</taxon>
        <taxon>Canalipalpata</taxon>
        <taxon>Terebellida</taxon>
        <taxon>Terebelliformia</taxon>
        <taxon>Alvinellidae</taxon>
        <taxon>Paralvinella</taxon>
    </lineage>
</organism>
<proteinExistence type="predicted"/>
<name>A0AAD9N1N8_9ANNE</name>
<protein>
    <submittedName>
        <fullName evidence="1">Uncharacterized protein</fullName>
    </submittedName>
</protein>
<evidence type="ECO:0000313" key="1">
    <source>
        <dbReference type="EMBL" id="KAK2153877.1"/>
    </source>
</evidence>
<comment type="caution">
    <text evidence="1">The sequence shown here is derived from an EMBL/GenBank/DDBJ whole genome shotgun (WGS) entry which is preliminary data.</text>
</comment>
<keyword evidence="2" id="KW-1185">Reference proteome</keyword>
<accession>A0AAD9N1N8</accession>
<dbReference type="EMBL" id="JAODUP010000282">
    <property type="protein sequence ID" value="KAK2153877.1"/>
    <property type="molecule type" value="Genomic_DNA"/>
</dbReference>
<dbReference type="Proteomes" id="UP001208570">
    <property type="component" value="Unassembled WGS sequence"/>
</dbReference>
<evidence type="ECO:0000313" key="2">
    <source>
        <dbReference type="Proteomes" id="UP001208570"/>
    </source>
</evidence>
<sequence>MTKTSQEYFQNIITQLQAKEEVSQLKLQVQEEHELRSVTESCLIENSITWNRVKALATDTDSICHDVEQNVLRIRQCQRELKKRVGMTSQACLTGSVQHNSLAAALKEGLQLEDNDEDVPTEIRQLSTQQLLQHLGAITGDVEQLIAKATVHTSSLLDISPSSVPGYS</sequence>
<dbReference type="AlphaFoldDB" id="A0AAD9N1N8"/>
<gene>
    <name evidence="1" type="ORF">LSH36_282g02018</name>
</gene>